<comment type="caution">
    <text evidence="1">The sequence shown here is derived from an EMBL/GenBank/DDBJ whole genome shotgun (WGS) entry which is preliminary data.</text>
</comment>
<dbReference type="Proteomes" id="UP000011205">
    <property type="component" value="Unassembled WGS sequence"/>
</dbReference>
<sequence length="31" mass="3530">MYLALWNRLPVPSVTGDRSLAELWREKSAIG</sequence>
<organism evidence="1 2">
    <name type="scientific">Streptomyces viridochromogenes Tue57</name>
    <dbReference type="NCBI Taxonomy" id="1160705"/>
    <lineage>
        <taxon>Bacteria</taxon>
        <taxon>Bacillati</taxon>
        <taxon>Actinomycetota</taxon>
        <taxon>Actinomycetes</taxon>
        <taxon>Kitasatosporales</taxon>
        <taxon>Streptomycetaceae</taxon>
        <taxon>Streptomyces</taxon>
    </lineage>
</organism>
<gene>
    <name evidence="1" type="ORF">STVIR_7785</name>
</gene>
<name>L8P7K1_STRVR</name>
<proteinExistence type="predicted"/>
<evidence type="ECO:0000313" key="2">
    <source>
        <dbReference type="Proteomes" id="UP000011205"/>
    </source>
</evidence>
<protein>
    <submittedName>
        <fullName evidence="1">Uncharacterized protein</fullName>
    </submittedName>
</protein>
<dbReference type="AlphaFoldDB" id="L8P7K1"/>
<evidence type="ECO:0000313" key="1">
    <source>
        <dbReference type="EMBL" id="ELS51262.1"/>
    </source>
</evidence>
<accession>L8P7K1</accession>
<dbReference type="EMBL" id="AMLP01000238">
    <property type="protein sequence ID" value="ELS51262.1"/>
    <property type="molecule type" value="Genomic_DNA"/>
</dbReference>
<reference evidence="1 2" key="1">
    <citation type="journal article" date="2013" name="Genome Announc.">
        <title>Draft Genome Sequence of Streptomyces viridochromogenes Strain Tu57, Producer of Avilamycin.</title>
        <authorList>
            <person name="Gruning B.A."/>
            <person name="Erxleben A."/>
            <person name="Hahnlein A."/>
            <person name="Gunther S."/>
        </authorList>
    </citation>
    <scope>NUCLEOTIDE SEQUENCE [LARGE SCALE GENOMIC DNA]</scope>
    <source>
        <strain evidence="1 2">Tue57</strain>
    </source>
</reference>